<evidence type="ECO:0000313" key="3">
    <source>
        <dbReference type="Proteomes" id="UP000235145"/>
    </source>
</evidence>
<feature type="region of interest" description="Disordered" evidence="1">
    <location>
        <begin position="72"/>
        <end position="108"/>
    </location>
</feature>
<organism evidence="2 3">
    <name type="scientific">Lactuca sativa</name>
    <name type="common">Garden lettuce</name>
    <dbReference type="NCBI Taxonomy" id="4236"/>
    <lineage>
        <taxon>Eukaryota</taxon>
        <taxon>Viridiplantae</taxon>
        <taxon>Streptophyta</taxon>
        <taxon>Embryophyta</taxon>
        <taxon>Tracheophyta</taxon>
        <taxon>Spermatophyta</taxon>
        <taxon>Magnoliopsida</taxon>
        <taxon>eudicotyledons</taxon>
        <taxon>Gunneridae</taxon>
        <taxon>Pentapetalae</taxon>
        <taxon>asterids</taxon>
        <taxon>campanulids</taxon>
        <taxon>Asterales</taxon>
        <taxon>Asteraceae</taxon>
        <taxon>Cichorioideae</taxon>
        <taxon>Cichorieae</taxon>
        <taxon>Lactucinae</taxon>
        <taxon>Lactuca</taxon>
    </lineage>
</organism>
<dbReference type="AlphaFoldDB" id="A0A9R1WFU3"/>
<name>A0A9R1WFU3_LACSA</name>
<keyword evidence="3" id="KW-1185">Reference proteome</keyword>
<comment type="caution">
    <text evidence="2">The sequence shown here is derived from an EMBL/GenBank/DDBJ whole genome shotgun (WGS) entry which is preliminary data.</text>
</comment>
<accession>A0A9R1WFU3</accession>
<dbReference type="EMBL" id="NBSK02000002">
    <property type="protein sequence ID" value="KAJ0223053.1"/>
    <property type="molecule type" value="Genomic_DNA"/>
</dbReference>
<feature type="compositionally biased region" description="Basic residues" evidence="1">
    <location>
        <begin position="97"/>
        <end position="107"/>
    </location>
</feature>
<sequence length="151" mass="17337">MAVRLSGLEEAMRIRREYERQWGSIYVISFQSRELIIPPSPLSNGITTTDHSPVYVTYAIIDTFLGGWEEKNEQWGSGGSNTSRRPQQAANDYNQRQSHHKYPRKSKTSYEEVYGHAFAFPRSSAVPETIIDKRKLEGLVIYPKIPISYNP</sequence>
<gene>
    <name evidence="2" type="ORF">LSAT_V11C200084680</name>
</gene>
<reference evidence="2 3" key="1">
    <citation type="journal article" date="2017" name="Nat. Commun.">
        <title>Genome assembly with in vitro proximity ligation data and whole-genome triplication in lettuce.</title>
        <authorList>
            <person name="Reyes-Chin-Wo S."/>
            <person name="Wang Z."/>
            <person name="Yang X."/>
            <person name="Kozik A."/>
            <person name="Arikit S."/>
            <person name="Song C."/>
            <person name="Xia L."/>
            <person name="Froenicke L."/>
            <person name="Lavelle D.O."/>
            <person name="Truco M.J."/>
            <person name="Xia R."/>
            <person name="Zhu S."/>
            <person name="Xu C."/>
            <person name="Xu H."/>
            <person name="Xu X."/>
            <person name="Cox K."/>
            <person name="Korf I."/>
            <person name="Meyers B.C."/>
            <person name="Michelmore R.W."/>
        </authorList>
    </citation>
    <scope>NUCLEOTIDE SEQUENCE [LARGE SCALE GENOMIC DNA]</scope>
    <source>
        <strain evidence="3">cv. Salinas</strain>
        <tissue evidence="2">Seedlings</tissue>
    </source>
</reference>
<dbReference type="Proteomes" id="UP000235145">
    <property type="component" value="Unassembled WGS sequence"/>
</dbReference>
<feature type="compositionally biased region" description="Polar residues" evidence="1">
    <location>
        <begin position="80"/>
        <end position="96"/>
    </location>
</feature>
<evidence type="ECO:0000256" key="1">
    <source>
        <dbReference type="SAM" id="MobiDB-lite"/>
    </source>
</evidence>
<evidence type="ECO:0000313" key="2">
    <source>
        <dbReference type="EMBL" id="KAJ0223053.1"/>
    </source>
</evidence>
<proteinExistence type="predicted"/>
<protein>
    <submittedName>
        <fullName evidence="2">Uncharacterized protein</fullName>
    </submittedName>
</protein>